<sequence length="242" mass="27952">MSDFRNRSDRKELLDDYQGTIEELAIVLKDINRVNRLLGGYSITLNAVLRLIQEYPKKSYTILDIGCAEGNMLRELAKTAKKRNIKLHLIGVDLNSDALTLARSSSANFPEITYHAKDILSADFSDFGCDIVITTLTMHHFKNPEILNFIQKFTRLSTIGVVINDLQRSVIAYYLFKVFSLIFIKTKVARIDGLISIRRAFQKSELWELANSLPNVDHEIAWKWAFRYVWILRKKQQSSSYE</sequence>
<name>A0ABR7V7D1_9FLAO</name>
<dbReference type="Pfam" id="PF13649">
    <property type="entry name" value="Methyltransf_25"/>
    <property type="match status" value="1"/>
</dbReference>
<evidence type="ECO:0000259" key="2">
    <source>
        <dbReference type="Pfam" id="PF13649"/>
    </source>
</evidence>
<dbReference type="CDD" id="cd02440">
    <property type="entry name" value="AdoMet_MTases"/>
    <property type="match status" value="1"/>
</dbReference>
<comment type="caution">
    <text evidence="3">The sequence shown here is derived from an EMBL/GenBank/DDBJ whole genome shotgun (WGS) entry which is preliminary data.</text>
</comment>
<keyword evidence="3" id="KW-0489">Methyltransferase</keyword>
<keyword evidence="1" id="KW-0808">Transferase</keyword>
<dbReference type="GO" id="GO:0032259">
    <property type="term" value="P:methylation"/>
    <property type="evidence" value="ECO:0007669"/>
    <property type="project" value="UniProtKB-KW"/>
</dbReference>
<feature type="domain" description="Methyltransferase" evidence="2">
    <location>
        <begin position="62"/>
        <end position="156"/>
    </location>
</feature>
<dbReference type="PANTHER" id="PTHR43861">
    <property type="entry name" value="TRANS-ACONITATE 2-METHYLTRANSFERASE-RELATED"/>
    <property type="match status" value="1"/>
</dbReference>
<dbReference type="EMBL" id="JABTCG010000001">
    <property type="protein sequence ID" value="MBD0849579.1"/>
    <property type="molecule type" value="Genomic_DNA"/>
</dbReference>
<protein>
    <submittedName>
        <fullName evidence="3">Methyltransferase domain-containing protein</fullName>
    </submittedName>
</protein>
<dbReference type="SUPFAM" id="SSF53335">
    <property type="entry name" value="S-adenosyl-L-methionine-dependent methyltransferases"/>
    <property type="match status" value="1"/>
</dbReference>
<dbReference type="GO" id="GO:0008168">
    <property type="term" value="F:methyltransferase activity"/>
    <property type="evidence" value="ECO:0007669"/>
    <property type="project" value="UniProtKB-KW"/>
</dbReference>
<dbReference type="InterPro" id="IPR029063">
    <property type="entry name" value="SAM-dependent_MTases_sf"/>
</dbReference>
<evidence type="ECO:0000313" key="3">
    <source>
        <dbReference type="EMBL" id="MBD0849579.1"/>
    </source>
</evidence>
<evidence type="ECO:0000313" key="4">
    <source>
        <dbReference type="Proteomes" id="UP000598350"/>
    </source>
</evidence>
<dbReference type="Gene3D" id="3.40.50.150">
    <property type="entry name" value="Vaccinia Virus protein VP39"/>
    <property type="match status" value="1"/>
</dbReference>
<keyword evidence="4" id="KW-1185">Reference proteome</keyword>
<evidence type="ECO:0000256" key="1">
    <source>
        <dbReference type="ARBA" id="ARBA00022679"/>
    </source>
</evidence>
<dbReference type="RefSeq" id="WP_188312698.1">
    <property type="nucleotide sequence ID" value="NZ_JABTCG010000001.1"/>
</dbReference>
<gene>
    <name evidence="3" type="ORF">HPE63_02775</name>
</gene>
<organism evidence="3 4">
    <name type="scientific">Maribacter arenosus</name>
    <dbReference type="NCBI Taxonomy" id="1854708"/>
    <lineage>
        <taxon>Bacteria</taxon>
        <taxon>Pseudomonadati</taxon>
        <taxon>Bacteroidota</taxon>
        <taxon>Flavobacteriia</taxon>
        <taxon>Flavobacteriales</taxon>
        <taxon>Flavobacteriaceae</taxon>
        <taxon>Maribacter</taxon>
    </lineage>
</organism>
<dbReference type="Proteomes" id="UP000598350">
    <property type="component" value="Unassembled WGS sequence"/>
</dbReference>
<proteinExistence type="predicted"/>
<dbReference type="InterPro" id="IPR041698">
    <property type="entry name" value="Methyltransf_25"/>
</dbReference>
<reference evidence="3 4" key="1">
    <citation type="submission" date="2020-05" db="EMBL/GenBank/DDBJ databases">
        <title>The draft genome sequence of Maribacter arenosus CAU 1321.</title>
        <authorList>
            <person name="Mu L."/>
        </authorList>
    </citation>
    <scope>NUCLEOTIDE SEQUENCE [LARGE SCALE GENOMIC DNA]</scope>
    <source>
        <strain evidence="3 4">CAU 1321</strain>
    </source>
</reference>
<accession>A0ABR7V7D1</accession>